<reference evidence="2" key="1">
    <citation type="submission" date="2012-12" db="EMBL/GenBank/DDBJ databases">
        <title>Genome Sequence of Photobacterium leiognathi lrivu.4.1.</title>
        <authorList>
            <person name="Urbanczyk H."/>
            <person name="Ogura Y."/>
            <person name="Hayashi T."/>
            <person name="Dunlap P.V."/>
        </authorList>
    </citation>
    <scope>NUCLEOTIDE SEQUENCE [LARGE SCALE GENOMIC DNA]</scope>
    <source>
        <strain evidence="2">lrivu.4.1</strain>
    </source>
</reference>
<gene>
    <name evidence="1" type="ORF">PLEI_2958</name>
</gene>
<dbReference type="EMBL" id="DF196820">
    <property type="protein sequence ID" value="GAD31300.1"/>
    <property type="molecule type" value="Genomic_DNA"/>
</dbReference>
<evidence type="ECO:0000313" key="2">
    <source>
        <dbReference type="Proteomes" id="UP000030675"/>
    </source>
</evidence>
<protein>
    <submittedName>
        <fullName evidence="1">Uncharacterized protein</fullName>
    </submittedName>
</protein>
<evidence type="ECO:0000313" key="1">
    <source>
        <dbReference type="EMBL" id="GAD31300.1"/>
    </source>
</evidence>
<sequence length="47" mass="5476">MVRNFNIPYHEHRLAKTDSFAPPLLPTFLSLPFNAVLLNKYCLFLVI</sequence>
<dbReference type="AlphaFoldDB" id="V5F274"/>
<dbReference type="HOGENOM" id="CLU_3171400_0_0_6"/>
<proteinExistence type="predicted"/>
<name>V5F274_PHOLE</name>
<dbReference type="Proteomes" id="UP000030675">
    <property type="component" value="Unassembled WGS sequence"/>
</dbReference>
<accession>V5F274</accession>
<organism evidence="1 2">
    <name type="scientific">Photobacterium leiognathi lrivu.4.1</name>
    <dbReference type="NCBI Taxonomy" id="1248232"/>
    <lineage>
        <taxon>Bacteria</taxon>
        <taxon>Pseudomonadati</taxon>
        <taxon>Pseudomonadota</taxon>
        <taxon>Gammaproteobacteria</taxon>
        <taxon>Vibrionales</taxon>
        <taxon>Vibrionaceae</taxon>
        <taxon>Photobacterium</taxon>
    </lineage>
</organism>